<dbReference type="EMBL" id="MN740465">
    <property type="protein sequence ID" value="QHU27936.1"/>
    <property type="molecule type" value="Genomic_DNA"/>
</dbReference>
<proteinExistence type="predicted"/>
<name>A0A6C0LAE6_9ZZZZ</name>
<organism evidence="1">
    <name type="scientific">viral metagenome</name>
    <dbReference type="NCBI Taxonomy" id="1070528"/>
    <lineage>
        <taxon>unclassified sequences</taxon>
        <taxon>metagenomes</taxon>
        <taxon>organismal metagenomes</taxon>
    </lineage>
</organism>
<evidence type="ECO:0000313" key="1">
    <source>
        <dbReference type="EMBL" id="QHU27936.1"/>
    </source>
</evidence>
<reference evidence="1" key="1">
    <citation type="journal article" date="2020" name="Nature">
        <title>Giant virus diversity and host interactions through global metagenomics.</title>
        <authorList>
            <person name="Schulz F."/>
            <person name="Roux S."/>
            <person name="Paez-Espino D."/>
            <person name="Jungbluth S."/>
            <person name="Walsh D.A."/>
            <person name="Denef V.J."/>
            <person name="McMahon K.D."/>
            <person name="Konstantinidis K.T."/>
            <person name="Eloe-Fadrosh E.A."/>
            <person name="Kyrpides N.C."/>
            <person name="Woyke T."/>
        </authorList>
    </citation>
    <scope>NUCLEOTIDE SEQUENCE</scope>
    <source>
        <strain evidence="1">GVMAG-M-3300027769-26</strain>
    </source>
</reference>
<protein>
    <submittedName>
        <fullName evidence="1">Uncharacterized protein</fullName>
    </submittedName>
</protein>
<sequence>MMRSKKKGGNCNDLLAAIIPLKNIDINADVNRLISSRACDELAVNLSNRVNSEVLQDKSRSLATDNTEGVDYLYINSRGGCKKMAKGGNSGSGACNSCMKGGCFTCNKGKKKLNVYYKEVIVIIPVLYAKYKQFDKKKGKKMKGGYGSFMENIMNVSNLSFEYKPFRPVDFSDQLQDI</sequence>
<dbReference type="AlphaFoldDB" id="A0A6C0LAE6"/>
<accession>A0A6C0LAE6</accession>